<accession>A0A176QC56</accession>
<dbReference type="PANTHER" id="PTHR45947">
    <property type="entry name" value="SULFOQUINOVOSYL TRANSFERASE SQD2"/>
    <property type="match status" value="1"/>
</dbReference>
<keyword evidence="3" id="KW-0808">Transferase</keyword>
<dbReference type="Pfam" id="PF13579">
    <property type="entry name" value="Glyco_trans_4_4"/>
    <property type="match status" value="1"/>
</dbReference>
<dbReference type="CDD" id="cd03801">
    <property type="entry name" value="GT4_PimA-like"/>
    <property type="match status" value="1"/>
</dbReference>
<keyword evidence="2" id="KW-0328">Glycosyltransferase</keyword>
<dbReference type="InterPro" id="IPR028098">
    <property type="entry name" value="Glyco_trans_4-like_N"/>
</dbReference>
<dbReference type="Gene3D" id="3.40.50.2000">
    <property type="entry name" value="Glycogen Phosphorylase B"/>
    <property type="match status" value="2"/>
</dbReference>
<evidence type="ECO:0000256" key="3">
    <source>
        <dbReference type="ARBA" id="ARBA00022679"/>
    </source>
</evidence>
<dbReference type="Pfam" id="PF00534">
    <property type="entry name" value="Glycos_transf_1"/>
    <property type="match status" value="1"/>
</dbReference>
<dbReference type="GO" id="GO:0016758">
    <property type="term" value="F:hexosyltransferase activity"/>
    <property type="evidence" value="ECO:0007669"/>
    <property type="project" value="TreeGrafter"/>
</dbReference>
<protein>
    <recommendedName>
        <fullName evidence="1">D-inositol 3-phosphate glycosyltransferase</fullName>
    </recommendedName>
</protein>
<dbReference type="SUPFAM" id="SSF53756">
    <property type="entry name" value="UDP-Glycosyltransferase/glycogen phosphorylase"/>
    <property type="match status" value="1"/>
</dbReference>
<comment type="caution">
    <text evidence="6">The sequence shown here is derived from an EMBL/GenBank/DDBJ whole genome shotgun (WGS) entry which is preliminary data.</text>
</comment>
<dbReference type="EMBL" id="LQZG01000003">
    <property type="protein sequence ID" value="OAB87238.1"/>
    <property type="molecule type" value="Genomic_DNA"/>
</dbReference>
<dbReference type="PANTHER" id="PTHR45947:SF3">
    <property type="entry name" value="SULFOQUINOVOSYL TRANSFERASE SQD2"/>
    <property type="match status" value="1"/>
</dbReference>
<proteinExistence type="predicted"/>
<dbReference type="AlphaFoldDB" id="A0A176QC56"/>
<dbReference type="STRING" id="262209.AWH69_12920"/>
<dbReference type="InterPro" id="IPR050194">
    <property type="entry name" value="Glycosyltransferase_grp1"/>
</dbReference>
<dbReference type="InterPro" id="IPR001296">
    <property type="entry name" value="Glyco_trans_1"/>
</dbReference>
<name>A0A176QC56_9MICO</name>
<evidence type="ECO:0000259" key="5">
    <source>
        <dbReference type="Pfam" id="PF13579"/>
    </source>
</evidence>
<evidence type="ECO:0000259" key="4">
    <source>
        <dbReference type="Pfam" id="PF00534"/>
    </source>
</evidence>
<reference evidence="6 7" key="1">
    <citation type="submission" date="2016-01" db="EMBL/GenBank/DDBJ databases">
        <title>Janibacter melonis strain CD11_4 genome sequencing and assembly.</title>
        <authorList>
            <person name="Nair G.R."/>
            <person name="Kaur G."/>
            <person name="Chander A.M."/>
            <person name="Mayilraj S."/>
        </authorList>
    </citation>
    <scope>NUCLEOTIDE SEQUENCE [LARGE SCALE GENOMIC DNA]</scope>
    <source>
        <strain evidence="6 7">CD11-4</strain>
    </source>
</reference>
<evidence type="ECO:0000256" key="2">
    <source>
        <dbReference type="ARBA" id="ARBA00022676"/>
    </source>
</evidence>
<keyword evidence="7" id="KW-1185">Reference proteome</keyword>
<dbReference type="Proteomes" id="UP000076976">
    <property type="component" value="Unassembled WGS sequence"/>
</dbReference>
<gene>
    <name evidence="6" type="ORF">AWH69_12920</name>
</gene>
<sequence>MSRVVLVLGRSAGGIGAHVRSLAAELLALGDDVRVVAPGSTHAVFDLPGPVPWWPGRTGAGPTVESTTAVRRLLSGADAVHAHGHQAGVVAAALLAGVGRARPRLATSLHNELRGDPRSARHRFGTLAVRTALSRADLVTGASTDLVDLAEQLGARRAAIDEVPSPLVPGLLATDRGEWRAARRDALLRAHGLPTDRPVVLTVARLAPQKRLEDVLAVADLVARRSGGRGGYPFVVVGGGDDDLRRRLVSTAGPDVHLLGPSDSVVGWLLAADLFLLTSEWEARALVVQEAMAAGLPVVATRTGGLPGLVEGVGALAPVGDVDALAARVRDLLRDTQSRREAGERGRERARTWPSTHERAARWHTWYEGGPDVP</sequence>
<evidence type="ECO:0000313" key="7">
    <source>
        <dbReference type="Proteomes" id="UP000076976"/>
    </source>
</evidence>
<evidence type="ECO:0000256" key="1">
    <source>
        <dbReference type="ARBA" id="ARBA00021292"/>
    </source>
</evidence>
<organism evidence="6 7">
    <name type="scientific">Janibacter melonis</name>
    <dbReference type="NCBI Taxonomy" id="262209"/>
    <lineage>
        <taxon>Bacteria</taxon>
        <taxon>Bacillati</taxon>
        <taxon>Actinomycetota</taxon>
        <taxon>Actinomycetes</taxon>
        <taxon>Micrococcales</taxon>
        <taxon>Intrasporangiaceae</taxon>
        <taxon>Janibacter</taxon>
    </lineage>
</organism>
<feature type="domain" description="Glycosyltransferase subfamily 4-like N-terminal" evidence="5">
    <location>
        <begin position="13"/>
        <end position="164"/>
    </location>
</feature>
<evidence type="ECO:0000313" key="6">
    <source>
        <dbReference type="EMBL" id="OAB87238.1"/>
    </source>
</evidence>
<feature type="domain" description="Glycosyl transferase family 1" evidence="4">
    <location>
        <begin position="186"/>
        <end position="349"/>
    </location>
</feature>
<dbReference type="GO" id="GO:1901137">
    <property type="term" value="P:carbohydrate derivative biosynthetic process"/>
    <property type="evidence" value="ECO:0007669"/>
    <property type="project" value="UniProtKB-ARBA"/>
</dbReference>
<dbReference type="RefSeq" id="WP_068276303.1">
    <property type="nucleotide sequence ID" value="NZ_LQZG01000003.1"/>
</dbReference>